<proteinExistence type="predicted"/>
<dbReference type="Proteomes" id="UP000887565">
    <property type="component" value="Unplaced"/>
</dbReference>
<evidence type="ECO:0000256" key="2">
    <source>
        <dbReference type="ARBA" id="ARBA00023136"/>
    </source>
</evidence>
<keyword evidence="2 3" id="KW-0472">Membrane</keyword>
<dbReference type="PANTHER" id="PTHR15486:SF96">
    <property type="entry name" value="LIPID DROPLET-REGULATING VLDL ASSEMBLY FACTOR AUP1"/>
    <property type="match status" value="1"/>
</dbReference>
<keyword evidence="3" id="KW-0812">Transmembrane</keyword>
<dbReference type="PANTHER" id="PTHR15486">
    <property type="entry name" value="ANCIENT UBIQUITOUS PROTEIN"/>
    <property type="match status" value="1"/>
</dbReference>
<dbReference type="GO" id="GO:0036503">
    <property type="term" value="P:ERAD pathway"/>
    <property type="evidence" value="ECO:0007669"/>
    <property type="project" value="TreeGrafter"/>
</dbReference>
<sequence length="376" mass="43629">MSNPKLDDIAVVEKFRNSGQFVQTKRFTGNYLSFYALIVYSPIGILLALLRFFIAVHFFIVSAILQSYPEVRRSVSKIFYAILGIIIHEDWNENVYGDENSEVLMANHVSIFDSLVVDAIKPCITYSSSNLPKFWRYCTKKTNLNMPYSDGIALNINILAEKAKKFLKHSNRPLLFFPEFMPTNNNQILLKFVNWPFEVSDQGTIDSKWICDVFWLFFVPFTIFKVRILNLANRADWSTVDEFADGCRSVLSSRLNANAIPLSKTMLLKYKERMKEKLHQNSVKLDLNCPVHKIKAIVPEADLNFIREELEKTENFDLTLLKVLSHSHYTSSQDSPSVKRVYESSSDIRAFKSRFEIRKREIIAENLLLYLRRNCS</sequence>
<evidence type="ECO:0000313" key="4">
    <source>
        <dbReference type="Proteomes" id="UP000887565"/>
    </source>
</evidence>
<protein>
    <submittedName>
        <fullName evidence="5">Uncharacterized protein</fullName>
    </submittedName>
</protein>
<organism evidence="4 5">
    <name type="scientific">Romanomermis culicivorax</name>
    <name type="common">Nematode worm</name>
    <dbReference type="NCBI Taxonomy" id="13658"/>
    <lineage>
        <taxon>Eukaryota</taxon>
        <taxon>Metazoa</taxon>
        <taxon>Ecdysozoa</taxon>
        <taxon>Nematoda</taxon>
        <taxon>Enoplea</taxon>
        <taxon>Dorylaimia</taxon>
        <taxon>Mermithida</taxon>
        <taxon>Mermithoidea</taxon>
        <taxon>Mermithidae</taxon>
        <taxon>Romanomermis</taxon>
    </lineage>
</organism>
<reference evidence="5" key="1">
    <citation type="submission" date="2022-11" db="UniProtKB">
        <authorList>
            <consortium name="WormBaseParasite"/>
        </authorList>
    </citation>
    <scope>IDENTIFICATION</scope>
</reference>
<keyword evidence="4" id="KW-1185">Reference proteome</keyword>
<dbReference type="WBParaSite" id="nRc.2.0.1.t00966-RA">
    <property type="protein sequence ID" value="nRc.2.0.1.t00966-RA"/>
    <property type="gene ID" value="nRc.2.0.1.g00966"/>
</dbReference>
<evidence type="ECO:0000256" key="1">
    <source>
        <dbReference type="ARBA" id="ARBA00004370"/>
    </source>
</evidence>
<evidence type="ECO:0000256" key="3">
    <source>
        <dbReference type="SAM" id="Phobius"/>
    </source>
</evidence>
<accession>A0A915HI23</accession>
<feature type="transmembrane region" description="Helical" evidence="3">
    <location>
        <begin position="34"/>
        <end position="65"/>
    </location>
</feature>
<name>A0A915HI23_ROMCU</name>
<dbReference type="GO" id="GO:0005789">
    <property type="term" value="C:endoplasmic reticulum membrane"/>
    <property type="evidence" value="ECO:0007669"/>
    <property type="project" value="TreeGrafter"/>
</dbReference>
<comment type="subcellular location">
    <subcellularLocation>
        <location evidence="1">Membrane</location>
    </subcellularLocation>
</comment>
<dbReference type="OMA" id="KWAMIEA"/>
<evidence type="ECO:0000313" key="5">
    <source>
        <dbReference type="WBParaSite" id="nRc.2.0.1.t00966-RA"/>
    </source>
</evidence>
<dbReference type="AlphaFoldDB" id="A0A915HI23"/>
<keyword evidence="3" id="KW-1133">Transmembrane helix</keyword>